<dbReference type="HOGENOM" id="CLU_126072_0_0_1"/>
<dbReference type="InParanoid" id="G3TR87"/>
<dbReference type="InterPro" id="IPR028278">
    <property type="entry name" value="MRI"/>
</dbReference>
<feature type="compositionally biased region" description="Basic and acidic residues" evidence="1">
    <location>
        <begin position="79"/>
        <end position="93"/>
    </location>
</feature>
<reference evidence="2" key="2">
    <citation type="submission" date="2025-08" db="UniProtKB">
        <authorList>
            <consortium name="Ensembl"/>
        </authorList>
    </citation>
    <scope>IDENTIFICATION</scope>
    <source>
        <strain evidence="2">Isolate ISIS603380</strain>
    </source>
</reference>
<dbReference type="OMA" id="VLPTWMT"/>
<evidence type="ECO:0000313" key="2">
    <source>
        <dbReference type="Ensembl" id="ENSLAFP00000018095.1"/>
    </source>
</evidence>
<dbReference type="Pfam" id="PF15325">
    <property type="entry name" value="MRI"/>
    <property type="match status" value="1"/>
</dbReference>
<dbReference type="GO" id="GO:1990166">
    <property type="term" value="P:protein localization to site of double-strand break"/>
    <property type="evidence" value="ECO:0007669"/>
    <property type="project" value="Ensembl"/>
</dbReference>
<evidence type="ECO:0000256" key="1">
    <source>
        <dbReference type="SAM" id="MobiDB-lite"/>
    </source>
</evidence>
<accession>G3TR87</accession>
<feature type="compositionally biased region" description="Low complexity" evidence="1">
    <location>
        <begin position="94"/>
        <end position="106"/>
    </location>
</feature>
<keyword evidence="3" id="KW-1185">Reference proteome</keyword>
<dbReference type="Proteomes" id="UP000007646">
    <property type="component" value="Unassembled WGS sequence"/>
</dbReference>
<sequence>METMQSANKNRILPAWMTAQVVEKPVVPAKDPKRRRTAVVKASAASRLPAMRTVYCMNEAEVVDAALAVLIEGRKWEKSLEQKAPAKADKLELSPRSLRSPWSPGGRSEDKDNGEDSLPPSLGPSQELGGSDSTHSESQKEEEDALKYVREIFFS</sequence>
<dbReference type="Ensembl" id="ENSLAFT00000030850.1">
    <property type="protein sequence ID" value="ENSLAFP00000018095.1"/>
    <property type="gene ID" value="ENSLAFG00000029509.1"/>
</dbReference>
<dbReference type="GO" id="GO:0003684">
    <property type="term" value="F:damaged DNA binding"/>
    <property type="evidence" value="ECO:0007669"/>
    <property type="project" value="Ensembl"/>
</dbReference>
<dbReference type="GO" id="GO:0005634">
    <property type="term" value="C:nucleus"/>
    <property type="evidence" value="ECO:0007669"/>
    <property type="project" value="Ensembl"/>
</dbReference>
<feature type="compositionally biased region" description="Basic and acidic residues" evidence="1">
    <location>
        <begin position="134"/>
        <end position="144"/>
    </location>
</feature>
<protein>
    <submittedName>
        <fullName evidence="2">Cell cycle regulator of NHEJ</fullName>
    </submittedName>
</protein>
<dbReference type="PANTHER" id="PTHR14566:SF0">
    <property type="entry name" value="CELL CYCLE REGULATOR OF NON-HOMOLOGOUS END JOINING"/>
    <property type="match status" value="1"/>
</dbReference>
<dbReference type="eggNOG" id="ENOG502SEX2">
    <property type="taxonomic scope" value="Eukaryota"/>
</dbReference>
<dbReference type="GO" id="GO:2001034">
    <property type="term" value="P:positive regulation of double-strand break repair via nonhomologous end joining"/>
    <property type="evidence" value="ECO:0007669"/>
    <property type="project" value="Ensembl"/>
</dbReference>
<gene>
    <name evidence="2" type="primary">CYREN</name>
</gene>
<dbReference type="GO" id="GO:0035861">
    <property type="term" value="C:site of double-strand break"/>
    <property type="evidence" value="ECO:0007669"/>
    <property type="project" value="Ensembl"/>
</dbReference>
<dbReference type="GO" id="GO:0006303">
    <property type="term" value="P:double-strand break repair via nonhomologous end joining"/>
    <property type="evidence" value="ECO:0007669"/>
    <property type="project" value="Ensembl"/>
</dbReference>
<dbReference type="GO" id="GO:2001033">
    <property type="term" value="P:negative regulation of double-strand break repair via nonhomologous end joining"/>
    <property type="evidence" value="ECO:0007669"/>
    <property type="project" value="Ensembl"/>
</dbReference>
<proteinExistence type="predicted"/>
<dbReference type="STRING" id="9785.ENSLAFP00000018095"/>
<dbReference type="FunCoup" id="G3TR87">
    <property type="interactions" value="415"/>
</dbReference>
<feature type="region of interest" description="Disordered" evidence="1">
    <location>
        <begin position="79"/>
        <end position="144"/>
    </location>
</feature>
<name>G3TR87_LOXAF</name>
<reference evidence="2 3" key="1">
    <citation type="submission" date="2009-06" db="EMBL/GenBank/DDBJ databases">
        <title>The Genome Sequence of Loxodonta africana (African elephant).</title>
        <authorList>
            <person name="Di Palma F."/>
            <person name="Heiman D."/>
            <person name="Young S."/>
            <person name="Johnson J."/>
            <person name="Lander E.S."/>
            <person name="Lindblad-Toh K."/>
        </authorList>
    </citation>
    <scope>NUCLEOTIDE SEQUENCE [LARGE SCALE GENOMIC DNA]</scope>
    <source>
        <strain evidence="2 3">Isolate ISIS603380</strain>
    </source>
</reference>
<dbReference type="AlphaFoldDB" id="G3TR87"/>
<dbReference type="GO" id="GO:1990391">
    <property type="term" value="C:DNA repair complex"/>
    <property type="evidence" value="ECO:0007669"/>
    <property type="project" value="Ensembl"/>
</dbReference>
<dbReference type="GO" id="GO:0005737">
    <property type="term" value="C:cytoplasm"/>
    <property type="evidence" value="ECO:0007669"/>
    <property type="project" value="Ensembl"/>
</dbReference>
<reference evidence="2" key="3">
    <citation type="submission" date="2025-09" db="UniProtKB">
        <authorList>
            <consortium name="Ensembl"/>
        </authorList>
    </citation>
    <scope>IDENTIFICATION</scope>
    <source>
        <strain evidence="2">Isolate ISIS603380</strain>
    </source>
</reference>
<dbReference type="PANTHER" id="PTHR14566">
    <property type="entry name" value="CELL CYCLE REGULATOR OF NON-HOMOLOGOUS END JOINING"/>
    <property type="match status" value="1"/>
</dbReference>
<dbReference type="GO" id="GO:0033152">
    <property type="term" value="P:immunoglobulin V(D)J recombination"/>
    <property type="evidence" value="ECO:0007669"/>
    <property type="project" value="Ensembl"/>
</dbReference>
<dbReference type="GeneTree" id="ENSGT00390000013192"/>
<organism evidence="2 3">
    <name type="scientific">Loxodonta africana</name>
    <name type="common">African elephant</name>
    <dbReference type="NCBI Taxonomy" id="9785"/>
    <lineage>
        <taxon>Eukaryota</taxon>
        <taxon>Metazoa</taxon>
        <taxon>Chordata</taxon>
        <taxon>Craniata</taxon>
        <taxon>Vertebrata</taxon>
        <taxon>Euteleostomi</taxon>
        <taxon>Mammalia</taxon>
        <taxon>Eutheria</taxon>
        <taxon>Afrotheria</taxon>
        <taxon>Proboscidea</taxon>
        <taxon>Elephantidae</taxon>
        <taxon>Loxodonta</taxon>
    </lineage>
</organism>
<evidence type="ECO:0000313" key="3">
    <source>
        <dbReference type="Proteomes" id="UP000007646"/>
    </source>
</evidence>